<dbReference type="EMBL" id="JBBPBM010000065">
    <property type="protein sequence ID" value="KAK8514896.1"/>
    <property type="molecule type" value="Genomic_DNA"/>
</dbReference>
<organism evidence="1 2">
    <name type="scientific">Hibiscus sabdariffa</name>
    <name type="common">roselle</name>
    <dbReference type="NCBI Taxonomy" id="183260"/>
    <lineage>
        <taxon>Eukaryota</taxon>
        <taxon>Viridiplantae</taxon>
        <taxon>Streptophyta</taxon>
        <taxon>Embryophyta</taxon>
        <taxon>Tracheophyta</taxon>
        <taxon>Spermatophyta</taxon>
        <taxon>Magnoliopsida</taxon>
        <taxon>eudicotyledons</taxon>
        <taxon>Gunneridae</taxon>
        <taxon>Pentapetalae</taxon>
        <taxon>rosids</taxon>
        <taxon>malvids</taxon>
        <taxon>Malvales</taxon>
        <taxon>Malvaceae</taxon>
        <taxon>Malvoideae</taxon>
        <taxon>Hibiscus</taxon>
    </lineage>
</organism>
<dbReference type="Proteomes" id="UP001472677">
    <property type="component" value="Unassembled WGS sequence"/>
</dbReference>
<evidence type="ECO:0000313" key="2">
    <source>
        <dbReference type="Proteomes" id="UP001472677"/>
    </source>
</evidence>
<accession>A0ABR2C655</accession>
<comment type="caution">
    <text evidence="1">The sequence shown here is derived from an EMBL/GenBank/DDBJ whole genome shotgun (WGS) entry which is preliminary data.</text>
</comment>
<reference evidence="1 2" key="1">
    <citation type="journal article" date="2024" name="G3 (Bethesda)">
        <title>Genome assembly of Hibiscus sabdariffa L. provides insights into metabolisms of medicinal natural products.</title>
        <authorList>
            <person name="Kim T."/>
        </authorList>
    </citation>
    <scope>NUCLEOTIDE SEQUENCE [LARGE SCALE GENOMIC DNA]</scope>
    <source>
        <strain evidence="1">TK-2024</strain>
        <tissue evidence="1">Old leaves</tissue>
    </source>
</reference>
<evidence type="ECO:0000313" key="1">
    <source>
        <dbReference type="EMBL" id="KAK8514896.1"/>
    </source>
</evidence>
<sequence length="79" mass="9136">MRPIKGLKRRTKATDKKLVDQNLLPSSSTIVPSLGSQPQPLDWWDEFSKRISCITTRFFSTVLNVLRRLTLLFSSIKWS</sequence>
<name>A0ABR2C655_9ROSI</name>
<proteinExistence type="predicted"/>
<gene>
    <name evidence="1" type="ORF">V6N12_001063</name>
</gene>
<keyword evidence="2" id="KW-1185">Reference proteome</keyword>
<protein>
    <submittedName>
        <fullName evidence="1">Uncharacterized protein</fullName>
    </submittedName>
</protein>